<proteinExistence type="predicted"/>
<sequence>MTTPVELAPPLSGRDAVADALYRYLLGCDTSNVELFDSSFTENSTFTLNGQSSKGLAEIRANVYDRISKLDTTHSLTNIRINIESSEVDASITANAISQHYRQGKGLAPGESSLLVGTLYNGTLTRDKGSSLWKIKDLSIKMIWADGDFAVMA</sequence>
<dbReference type="EMBL" id="JAEUBE010000137">
    <property type="protein sequence ID" value="KAH3669213.1"/>
    <property type="molecule type" value="Genomic_DNA"/>
</dbReference>
<name>A0A9P8T7I2_9ASCO</name>
<comment type="caution">
    <text evidence="2">The sequence shown here is derived from an EMBL/GenBank/DDBJ whole genome shotgun (WGS) entry which is preliminary data.</text>
</comment>
<gene>
    <name evidence="2" type="ORF">OGAPHI_001334</name>
</gene>
<dbReference type="RefSeq" id="XP_046063476.1">
    <property type="nucleotide sequence ID" value="XM_046202084.1"/>
</dbReference>
<dbReference type="InterPro" id="IPR037401">
    <property type="entry name" value="SnoaL-like"/>
</dbReference>
<protein>
    <recommendedName>
        <fullName evidence="1">SnoaL-like domain-containing protein</fullName>
    </recommendedName>
</protein>
<dbReference type="InterPro" id="IPR032710">
    <property type="entry name" value="NTF2-like_dom_sf"/>
</dbReference>
<dbReference type="Pfam" id="PF13577">
    <property type="entry name" value="SnoaL_4"/>
    <property type="match status" value="1"/>
</dbReference>
<dbReference type="Gene3D" id="3.10.450.50">
    <property type="match status" value="1"/>
</dbReference>
<evidence type="ECO:0000259" key="1">
    <source>
        <dbReference type="Pfam" id="PF13577"/>
    </source>
</evidence>
<organism evidence="2 3">
    <name type="scientific">Ogataea philodendri</name>
    <dbReference type="NCBI Taxonomy" id="1378263"/>
    <lineage>
        <taxon>Eukaryota</taxon>
        <taxon>Fungi</taxon>
        <taxon>Dikarya</taxon>
        <taxon>Ascomycota</taxon>
        <taxon>Saccharomycotina</taxon>
        <taxon>Pichiomycetes</taxon>
        <taxon>Pichiales</taxon>
        <taxon>Pichiaceae</taxon>
        <taxon>Ogataea</taxon>
    </lineage>
</organism>
<dbReference type="SUPFAM" id="SSF54427">
    <property type="entry name" value="NTF2-like"/>
    <property type="match status" value="1"/>
</dbReference>
<feature type="domain" description="SnoaL-like" evidence="1">
    <location>
        <begin position="11"/>
        <end position="137"/>
    </location>
</feature>
<dbReference type="AlphaFoldDB" id="A0A9P8T7I2"/>
<dbReference type="GeneID" id="70233302"/>
<dbReference type="OrthoDB" id="4035449at2759"/>
<accession>A0A9P8T7I2</accession>
<reference evidence="2" key="1">
    <citation type="journal article" date="2021" name="Open Biol.">
        <title>Shared evolutionary footprints suggest mitochondrial oxidative damage underlies multiple complex I losses in fungi.</title>
        <authorList>
            <person name="Schikora-Tamarit M.A."/>
            <person name="Marcet-Houben M."/>
            <person name="Nosek J."/>
            <person name="Gabaldon T."/>
        </authorList>
    </citation>
    <scope>NUCLEOTIDE SEQUENCE</scope>
    <source>
        <strain evidence="2">CBS6075</strain>
    </source>
</reference>
<reference evidence="2" key="2">
    <citation type="submission" date="2021-01" db="EMBL/GenBank/DDBJ databases">
        <authorList>
            <person name="Schikora-Tamarit M.A."/>
        </authorList>
    </citation>
    <scope>NUCLEOTIDE SEQUENCE</scope>
    <source>
        <strain evidence="2">CBS6075</strain>
    </source>
</reference>
<dbReference type="Proteomes" id="UP000769157">
    <property type="component" value="Unassembled WGS sequence"/>
</dbReference>
<keyword evidence="3" id="KW-1185">Reference proteome</keyword>
<evidence type="ECO:0000313" key="3">
    <source>
        <dbReference type="Proteomes" id="UP000769157"/>
    </source>
</evidence>
<evidence type="ECO:0000313" key="2">
    <source>
        <dbReference type="EMBL" id="KAH3669213.1"/>
    </source>
</evidence>